<protein>
    <submittedName>
        <fullName evidence="1">Uncharacterized protein</fullName>
    </submittedName>
</protein>
<dbReference type="Proteomes" id="UP001303760">
    <property type="component" value="Unassembled WGS sequence"/>
</dbReference>
<keyword evidence="2" id="KW-1185">Reference proteome</keyword>
<comment type="caution">
    <text evidence="1">The sequence shown here is derived from an EMBL/GenBank/DDBJ whole genome shotgun (WGS) entry which is preliminary data.</text>
</comment>
<dbReference type="AlphaFoldDB" id="A0AAN7H9P4"/>
<sequence length="76" mass="8757">MPNAGRCTHSKTNPKHAAFDRKYPYDINPHSQRLRCFCLRFQAKSSADPFGLCTCGHGNGEHMWVDTTNRNSFRDR</sequence>
<reference evidence="1" key="2">
    <citation type="submission" date="2023-05" db="EMBL/GenBank/DDBJ databases">
        <authorList>
            <consortium name="Lawrence Berkeley National Laboratory"/>
            <person name="Steindorff A."/>
            <person name="Hensen N."/>
            <person name="Bonometti L."/>
            <person name="Westerberg I."/>
            <person name="Brannstrom I.O."/>
            <person name="Guillou S."/>
            <person name="Cros-Aarteil S."/>
            <person name="Calhoun S."/>
            <person name="Haridas S."/>
            <person name="Kuo A."/>
            <person name="Mondo S."/>
            <person name="Pangilinan J."/>
            <person name="Riley R."/>
            <person name="Labutti K."/>
            <person name="Andreopoulos B."/>
            <person name="Lipzen A."/>
            <person name="Chen C."/>
            <person name="Yanf M."/>
            <person name="Daum C."/>
            <person name="Ng V."/>
            <person name="Clum A."/>
            <person name="Ohm R."/>
            <person name="Martin F."/>
            <person name="Silar P."/>
            <person name="Natvig D."/>
            <person name="Lalanne C."/>
            <person name="Gautier V."/>
            <person name="Ament-Velasquez S.L."/>
            <person name="Kruys A."/>
            <person name="Hutchinson M.I."/>
            <person name="Powell A.J."/>
            <person name="Barry K."/>
            <person name="Miller A.N."/>
            <person name="Grigoriev I.V."/>
            <person name="Debuchy R."/>
            <person name="Gladieux P."/>
            <person name="Thoren M.H."/>
            <person name="Johannesson H."/>
        </authorList>
    </citation>
    <scope>NUCLEOTIDE SEQUENCE</scope>
    <source>
        <strain evidence="1">CBS 532.94</strain>
    </source>
</reference>
<name>A0AAN7H9P4_9PEZI</name>
<organism evidence="1 2">
    <name type="scientific">Achaetomium macrosporum</name>
    <dbReference type="NCBI Taxonomy" id="79813"/>
    <lineage>
        <taxon>Eukaryota</taxon>
        <taxon>Fungi</taxon>
        <taxon>Dikarya</taxon>
        <taxon>Ascomycota</taxon>
        <taxon>Pezizomycotina</taxon>
        <taxon>Sordariomycetes</taxon>
        <taxon>Sordariomycetidae</taxon>
        <taxon>Sordariales</taxon>
        <taxon>Chaetomiaceae</taxon>
        <taxon>Achaetomium</taxon>
    </lineage>
</organism>
<proteinExistence type="predicted"/>
<dbReference type="EMBL" id="MU860673">
    <property type="protein sequence ID" value="KAK4233090.1"/>
    <property type="molecule type" value="Genomic_DNA"/>
</dbReference>
<evidence type="ECO:0000313" key="1">
    <source>
        <dbReference type="EMBL" id="KAK4233090.1"/>
    </source>
</evidence>
<gene>
    <name evidence="1" type="ORF">C8A03DRAFT_19760</name>
</gene>
<evidence type="ECO:0000313" key="2">
    <source>
        <dbReference type="Proteomes" id="UP001303760"/>
    </source>
</evidence>
<accession>A0AAN7H9P4</accession>
<reference evidence="1" key="1">
    <citation type="journal article" date="2023" name="Mol. Phylogenet. Evol.">
        <title>Genome-scale phylogeny and comparative genomics of the fungal order Sordariales.</title>
        <authorList>
            <person name="Hensen N."/>
            <person name="Bonometti L."/>
            <person name="Westerberg I."/>
            <person name="Brannstrom I.O."/>
            <person name="Guillou S."/>
            <person name="Cros-Aarteil S."/>
            <person name="Calhoun S."/>
            <person name="Haridas S."/>
            <person name="Kuo A."/>
            <person name="Mondo S."/>
            <person name="Pangilinan J."/>
            <person name="Riley R."/>
            <person name="LaButti K."/>
            <person name="Andreopoulos B."/>
            <person name="Lipzen A."/>
            <person name="Chen C."/>
            <person name="Yan M."/>
            <person name="Daum C."/>
            <person name="Ng V."/>
            <person name="Clum A."/>
            <person name="Steindorff A."/>
            <person name="Ohm R.A."/>
            <person name="Martin F."/>
            <person name="Silar P."/>
            <person name="Natvig D.O."/>
            <person name="Lalanne C."/>
            <person name="Gautier V."/>
            <person name="Ament-Velasquez S.L."/>
            <person name="Kruys A."/>
            <person name="Hutchinson M.I."/>
            <person name="Powell A.J."/>
            <person name="Barry K."/>
            <person name="Miller A.N."/>
            <person name="Grigoriev I.V."/>
            <person name="Debuchy R."/>
            <person name="Gladieux P."/>
            <person name="Hiltunen Thoren M."/>
            <person name="Johannesson H."/>
        </authorList>
    </citation>
    <scope>NUCLEOTIDE SEQUENCE</scope>
    <source>
        <strain evidence="1">CBS 532.94</strain>
    </source>
</reference>